<dbReference type="EMBL" id="BARS01059054">
    <property type="protein sequence ID" value="GAG42595.1"/>
    <property type="molecule type" value="Genomic_DNA"/>
</dbReference>
<dbReference type="AlphaFoldDB" id="X0XHK0"/>
<reference evidence="1" key="1">
    <citation type="journal article" date="2014" name="Front. Microbiol.">
        <title>High frequency of phylogenetically diverse reductive dehalogenase-homologous genes in deep subseafloor sedimentary metagenomes.</title>
        <authorList>
            <person name="Kawai M."/>
            <person name="Futagami T."/>
            <person name="Toyoda A."/>
            <person name="Takaki Y."/>
            <person name="Nishi S."/>
            <person name="Hori S."/>
            <person name="Arai W."/>
            <person name="Tsubouchi T."/>
            <person name="Morono Y."/>
            <person name="Uchiyama I."/>
            <person name="Ito T."/>
            <person name="Fujiyama A."/>
            <person name="Inagaki F."/>
            <person name="Takami H."/>
        </authorList>
    </citation>
    <scope>NUCLEOTIDE SEQUENCE</scope>
    <source>
        <strain evidence="1">Expedition CK06-06</strain>
    </source>
</reference>
<evidence type="ECO:0000313" key="1">
    <source>
        <dbReference type="EMBL" id="GAG42595.1"/>
    </source>
</evidence>
<name>X0XHK0_9ZZZZ</name>
<proteinExistence type="predicted"/>
<gene>
    <name evidence="1" type="ORF">S01H1_85771</name>
</gene>
<accession>X0XHK0</accession>
<comment type="caution">
    <text evidence="1">The sequence shown here is derived from an EMBL/GenBank/DDBJ whole genome shotgun (WGS) entry which is preliminary data.</text>
</comment>
<feature type="non-terminal residue" evidence="1">
    <location>
        <position position="69"/>
    </location>
</feature>
<feature type="non-terminal residue" evidence="1">
    <location>
        <position position="1"/>
    </location>
</feature>
<protein>
    <submittedName>
        <fullName evidence="1">Uncharacterized protein</fullName>
    </submittedName>
</protein>
<dbReference type="SUPFAM" id="SSF55961">
    <property type="entry name" value="Bet v1-like"/>
    <property type="match status" value="1"/>
</dbReference>
<organism evidence="1">
    <name type="scientific">marine sediment metagenome</name>
    <dbReference type="NCBI Taxonomy" id="412755"/>
    <lineage>
        <taxon>unclassified sequences</taxon>
        <taxon>metagenomes</taxon>
        <taxon>ecological metagenomes</taxon>
    </lineage>
</organism>
<sequence>ESCGPNSRITFPFRHIEQLADVPPTERRVNGFVTLVYHLFPNVLLTILSRHSVFVVLEPLAVDRTRMIS</sequence>